<dbReference type="InterPro" id="IPR001650">
    <property type="entry name" value="Helicase_C-like"/>
</dbReference>
<dbReference type="SMART" id="SM00490">
    <property type="entry name" value="HELICc"/>
    <property type="match status" value="1"/>
</dbReference>
<evidence type="ECO:0000313" key="21">
    <source>
        <dbReference type="Proteomes" id="UP001218895"/>
    </source>
</evidence>
<feature type="domain" description="HRDC" evidence="17">
    <location>
        <begin position="545"/>
        <end position="625"/>
    </location>
</feature>
<dbReference type="PANTHER" id="PTHR13710">
    <property type="entry name" value="DNA HELICASE RECQ FAMILY MEMBER"/>
    <property type="match status" value="1"/>
</dbReference>
<dbReference type="InterPro" id="IPR029491">
    <property type="entry name" value="Helicase_HTH"/>
</dbReference>
<dbReference type="Gene3D" id="3.40.50.300">
    <property type="entry name" value="P-loop containing nucleotide triphosphate hydrolases"/>
    <property type="match status" value="2"/>
</dbReference>
<keyword evidence="9" id="KW-0862">Zinc</keyword>
<dbReference type="InterPro" id="IPR044876">
    <property type="entry name" value="HRDC_dom_sf"/>
</dbReference>
<dbReference type="Pfam" id="PF16124">
    <property type="entry name" value="RecQ_Zn_bind"/>
    <property type="match status" value="1"/>
</dbReference>
<dbReference type="InterPro" id="IPR010997">
    <property type="entry name" value="HRDC-like_sf"/>
</dbReference>
<dbReference type="PROSITE" id="PS51192">
    <property type="entry name" value="HELICASE_ATP_BIND_1"/>
    <property type="match status" value="1"/>
</dbReference>
<organism evidence="20 21">
    <name type="scientific">Methanomicrobium antiquum</name>
    <dbReference type="NCBI Taxonomy" id="487686"/>
    <lineage>
        <taxon>Archaea</taxon>
        <taxon>Methanobacteriati</taxon>
        <taxon>Methanobacteriota</taxon>
        <taxon>Stenosarchaea group</taxon>
        <taxon>Methanomicrobia</taxon>
        <taxon>Methanomicrobiales</taxon>
        <taxon>Methanomicrobiaceae</taxon>
        <taxon>Methanomicrobium</taxon>
    </lineage>
</organism>
<keyword evidence="13" id="KW-0234">DNA repair</keyword>
<evidence type="ECO:0000256" key="10">
    <source>
        <dbReference type="ARBA" id="ARBA00022840"/>
    </source>
</evidence>
<evidence type="ECO:0000256" key="9">
    <source>
        <dbReference type="ARBA" id="ARBA00022833"/>
    </source>
</evidence>
<evidence type="ECO:0000313" key="20">
    <source>
        <dbReference type="EMBL" id="WFN36324.1"/>
    </source>
</evidence>
<dbReference type="GO" id="GO:0043138">
    <property type="term" value="F:3'-5' DNA helicase activity"/>
    <property type="evidence" value="ECO:0007669"/>
    <property type="project" value="UniProtKB-EC"/>
</dbReference>
<dbReference type="Pfam" id="PF00270">
    <property type="entry name" value="DEAD"/>
    <property type="match status" value="1"/>
</dbReference>
<dbReference type="PROSITE" id="PS51194">
    <property type="entry name" value="HELICASE_CTER"/>
    <property type="match status" value="1"/>
</dbReference>
<dbReference type="EMBL" id="CP091092">
    <property type="protein sequence ID" value="WFN36324.1"/>
    <property type="molecule type" value="Genomic_DNA"/>
</dbReference>
<dbReference type="Gene3D" id="1.10.10.10">
    <property type="entry name" value="Winged helix-like DNA-binding domain superfamily/Winged helix DNA-binding domain"/>
    <property type="match status" value="1"/>
</dbReference>
<evidence type="ECO:0000259" key="17">
    <source>
        <dbReference type="PROSITE" id="PS50967"/>
    </source>
</evidence>
<dbReference type="InterPro" id="IPR006293">
    <property type="entry name" value="DNA_helicase_ATP-dep_RecQ_bac"/>
</dbReference>
<evidence type="ECO:0000256" key="7">
    <source>
        <dbReference type="ARBA" id="ARBA00022801"/>
    </source>
</evidence>
<dbReference type="SUPFAM" id="SSF46785">
    <property type="entry name" value="Winged helix' DNA-binding domain"/>
    <property type="match status" value="1"/>
</dbReference>
<sequence length="741" mass="82708">MHEVSDTIPAGSLSAESALSKYFGYNSLYPYQKEIIDSVTNGRDVLAVIATGGGKSICYQLPALLMDGIAVVVSPLISLMKDQVDSLVTAGVSAGFLNSTQDYSDYTKTVGAMVSGSLDIVYVSPERAVTPSFISTLKRCRISLLAVDEAHCISQWGHEFRPEYRRLASLKKEFPQIPVIALTATATPVVRTDIIKQLNLKDPLFYVGSFYRKNLKYTVIPKKDAFGQIVSYIKKRRSDDSGIIYCQSRKGVEDISKKLGSAGIYALPYHAGLSKQVREKTQDKFIKDNVPVIVATVAFGMGINKPDVRYVIHYDLPDSPENYYQETGRAGRDGLLSDCLLFYSRGDRAKVEYFINRMNAGRQKTSALKKLDAITDFCESTECRVKMFLDYFGEDTTGFACGRCDNCLNPSEPFDGTDIAKKIIRCIQSLEVSFGIGYIADVLRGSKSKKIKEKGHEKSPYFGTGKTFSKDELESYIKEIMRGGFLSREGSRYPVVVLNEKSMDVLSGKVRVTLIRFKDKKSKEKRSKKSVSKTSPQELSDGRMRDCDNFLYERLKTVRKRIADEKKIPPYMVLSIASLAELASKRPKTKTGLLSIKGIGDHKAGEFGKLFLDEISSFESEKSNAGLYASSGNESKTSVREKSSDATYRMYAKGMTISQIAKERELTEETIAVHIEEKIREGAEIDLDDLVSEKNQEAVFSSLKNYGDISIKDIKSLTDGRISVSEIRFVKAFFERNQNKI</sequence>
<dbReference type="SMART" id="SM00341">
    <property type="entry name" value="HRDC"/>
    <property type="match status" value="1"/>
</dbReference>
<accession>A0AAF0JL71</accession>
<dbReference type="InterPro" id="IPR011545">
    <property type="entry name" value="DEAD/DEAH_box_helicase_dom"/>
</dbReference>
<dbReference type="FunFam" id="3.40.50.300:FF:000296">
    <property type="entry name" value="ATP-dependent DNA helicase RecQ"/>
    <property type="match status" value="1"/>
</dbReference>
<dbReference type="FunFam" id="3.40.50.300:FF:000156">
    <property type="entry name" value="ATP-dependent DNA helicase recQ"/>
    <property type="match status" value="1"/>
</dbReference>
<dbReference type="KEGG" id="manq:L1994_09270"/>
<dbReference type="GO" id="GO:0046872">
    <property type="term" value="F:metal ion binding"/>
    <property type="evidence" value="ECO:0007669"/>
    <property type="project" value="UniProtKB-KW"/>
</dbReference>
<dbReference type="SUPFAM" id="SSF47819">
    <property type="entry name" value="HRDC-like"/>
    <property type="match status" value="1"/>
</dbReference>
<reference evidence="20" key="1">
    <citation type="submission" date="2022-01" db="EMBL/GenBank/DDBJ databases">
        <title>Complete genome of Methanomicrobium antiquum DSM 21220.</title>
        <authorList>
            <person name="Chen S.-C."/>
            <person name="You Y.-T."/>
            <person name="Zhou Y.-Z."/>
            <person name="Lai M.-C."/>
        </authorList>
    </citation>
    <scope>NUCLEOTIDE SEQUENCE</scope>
    <source>
        <strain evidence="20">DSM 21220</strain>
    </source>
</reference>
<dbReference type="SMART" id="SM00956">
    <property type="entry name" value="RQC"/>
    <property type="match status" value="1"/>
</dbReference>
<dbReference type="NCBIfam" id="TIGR00614">
    <property type="entry name" value="recQ_fam"/>
    <property type="match status" value="1"/>
</dbReference>
<dbReference type="Pfam" id="PF00570">
    <property type="entry name" value="HRDC"/>
    <property type="match status" value="1"/>
</dbReference>
<dbReference type="GO" id="GO:0003677">
    <property type="term" value="F:DNA binding"/>
    <property type="evidence" value="ECO:0007669"/>
    <property type="project" value="UniProtKB-KW"/>
</dbReference>
<comment type="catalytic activity">
    <reaction evidence="15">
        <text>Couples ATP hydrolysis with the unwinding of duplex DNA by translocating in the 3'-5' direction.</text>
        <dbReference type="EC" id="5.6.2.4"/>
    </reaction>
</comment>
<protein>
    <recommendedName>
        <fullName evidence="16">DNA 3'-5' helicase</fullName>
        <ecNumber evidence="16">5.6.2.4</ecNumber>
    </recommendedName>
</protein>
<dbReference type="InterPro" id="IPR032284">
    <property type="entry name" value="RecQ_Zn-bd"/>
</dbReference>
<dbReference type="GO" id="GO:0009432">
    <property type="term" value="P:SOS response"/>
    <property type="evidence" value="ECO:0007669"/>
    <property type="project" value="InterPro"/>
</dbReference>
<dbReference type="SMART" id="SM00487">
    <property type="entry name" value="DEXDc"/>
    <property type="match status" value="1"/>
</dbReference>
<keyword evidence="8 20" id="KW-0347">Helicase</keyword>
<evidence type="ECO:0000256" key="12">
    <source>
        <dbReference type="ARBA" id="ARBA00023172"/>
    </source>
</evidence>
<evidence type="ECO:0000256" key="13">
    <source>
        <dbReference type="ARBA" id="ARBA00023204"/>
    </source>
</evidence>
<evidence type="ECO:0000256" key="5">
    <source>
        <dbReference type="ARBA" id="ARBA00022741"/>
    </source>
</evidence>
<evidence type="ECO:0000256" key="2">
    <source>
        <dbReference type="ARBA" id="ARBA00001947"/>
    </source>
</evidence>
<feature type="domain" description="Helicase ATP-binding" evidence="18">
    <location>
        <begin position="36"/>
        <end position="204"/>
    </location>
</feature>
<dbReference type="NCBIfam" id="TIGR01389">
    <property type="entry name" value="recQ"/>
    <property type="match status" value="1"/>
</dbReference>
<keyword evidence="10" id="KW-0067">ATP-binding</keyword>
<dbReference type="InterPro" id="IPR036390">
    <property type="entry name" value="WH_DNA-bd_sf"/>
</dbReference>
<dbReference type="GeneID" id="79950586"/>
<comment type="similarity">
    <text evidence="3">Belongs to the helicase family. RecQ subfamily.</text>
</comment>
<dbReference type="AlphaFoldDB" id="A0AAF0JL71"/>
<evidence type="ECO:0000259" key="19">
    <source>
        <dbReference type="PROSITE" id="PS51194"/>
    </source>
</evidence>
<comment type="cofactor">
    <cofactor evidence="2">
        <name>Zn(2+)</name>
        <dbReference type="ChEBI" id="CHEBI:29105"/>
    </cofactor>
</comment>
<evidence type="ECO:0000256" key="3">
    <source>
        <dbReference type="ARBA" id="ARBA00005446"/>
    </source>
</evidence>
<dbReference type="InterPro" id="IPR002121">
    <property type="entry name" value="HRDC_dom"/>
</dbReference>
<keyword evidence="5" id="KW-0547">Nucleotide-binding</keyword>
<evidence type="ECO:0000256" key="8">
    <source>
        <dbReference type="ARBA" id="ARBA00022806"/>
    </source>
</evidence>
<dbReference type="Gene3D" id="1.10.150.80">
    <property type="entry name" value="HRDC domain"/>
    <property type="match status" value="1"/>
</dbReference>
<dbReference type="CDD" id="cd17920">
    <property type="entry name" value="DEXHc_RecQ"/>
    <property type="match status" value="1"/>
</dbReference>
<evidence type="ECO:0000259" key="18">
    <source>
        <dbReference type="PROSITE" id="PS51192"/>
    </source>
</evidence>
<evidence type="ECO:0000256" key="1">
    <source>
        <dbReference type="ARBA" id="ARBA00001946"/>
    </source>
</evidence>
<evidence type="ECO:0000256" key="4">
    <source>
        <dbReference type="ARBA" id="ARBA00022723"/>
    </source>
</evidence>
<dbReference type="PANTHER" id="PTHR13710:SF105">
    <property type="entry name" value="ATP-DEPENDENT DNA HELICASE Q1"/>
    <property type="match status" value="1"/>
</dbReference>
<evidence type="ECO:0000256" key="16">
    <source>
        <dbReference type="ARBA" id="ARBA00034808"/>
    </source>
</evidence>
<evidence type="ECO:0000256" key="11">
    <source>
        <dbReference type="ARBA" id="ARBA00023125"/>
    </source>
</evidence>
<dbReference type="InterPro" id="IPR004589">
    <property type="entry name" value="DNA_helicase_ATP-dep_RecQ"/>
</dbReference>
<evidence type="ECO:0000256" key="15">
    <source>
        <dbReference type="ARBA" id="ARBA00034617"/>
    </source>
</evidence>
<dbReference type="GO" id="GO:0006260">
    <property type="term" value="P:DNA replication"/>
    <property type="evidence" value="ECO:0007669"/>
    <property type="project" value="InterPro"/>
</dbReference>
<comment type="cofactor">
    <cofactor evidence="1">
        <name>Mg(2+)</name>
        <dbReference type="ChEBI" id="CHEBI:18420"/>
    </cofactor>
</comment>
<dbReference type="CDD" id="cd18794">
    <property type="entry name" value="SF2_C_RecQ"/>
    <property type="match status" value="1"/>
</dbReference>
<evidence type="ECO:0000256" key="14">
    <source>
        <dbReference type="ARBA" id="ARBA00023235"/>
    </source>
</evidence>
<dbReference type="GO" id="GO:0000724">
    <property type="term" value="P:double-strand break repair via homologous recombination"/>
    <property type="evidence" value="ECO:0007669"/>
    <property type="project" value="TreeGrafter"/>
</dbReference>
<dbReference type="InterPro" id="IPR036388">
    <property type="entry name" value="WH-like_DNA-bd_sf"/>
</dbReference>
<dbReference type="GO" id="GO:0005737">
    <property type="term" value="C:cytoplasm"/>
    <property type="evidence" value="ECO:0007669"/>
    <property type="project" value="TreeGrafter"/>
</dbReference>
<dbReference type="InterPro" id="IPR018982">
    <property type="entry name" value="RQC_domain"/>
</dbReference>
<dbReference type="Pfam" id="PF09382">
    <property type="entry name" value="RQC"/>
    <property type="match status" value="1"/>
</dbReference>
<dbReference type="RefSeq" id="WP_278099162.1">
    <property type="nucleotide sequence ID" value="NZ_CP091092.1"/>
</dbReference>
<dbReference type="InterPro" id="IPR027417">
    <property type="entry name" value="P-loop_NTPase"/>
</dbReference>
<keyword evidence="11" id="KW-0238">DNA-binding</keyword>
<dbReference type="Pfam" id="PF00271">
    <property type="entry name" value="Helicase_C"/>
    <property type="match status" value="1"/>
</dbReference>
<keyword evidence="6" id="KW-0227">DNA damage</keyword>
<dbReference type="Pfam" id="PF14493">
    <property type="entry name" value="HTH_40"/>
    <property type="match status" value="1"/>
</dbReference>
<keyword evidence="4" id="KW-0479">Metal-binding</keyword>
<dbReference type="GO" id="GO:0009378">
    <property type="term" value="F:four-way junction helicase activity"/>
    <property type="evidence" value="ECO:0007669"/>
    <property type="project" value="TreeGrafter"/>
</dbReference>
<keyword evidence="12" id="KW-0233">DNA recombination</keyword>
<proteinExistence type="inferred from homology"/>
<gene>
    <name evidence="20" type="primary">recQ</name>
    <name evidence="20" type="ORF">L1994_09270</name>
</gene>
<dbReference type="Gene3D" id="1.10.10.1390">
    <property type="entry name" value="ATP-dependent DNA helicase RecQ"/>
    <property type="match status" value="1"/>
</dbReference>
<dbReference type="GO" id="GO:0005524">
    <property type="term" value="F:ATP binding"/>
    <property type="evidence" value="ECO:0007669"/>
    <property type="project" value="UniProtKB-KW"/>
</dbReference>
<dbReference type="PROSITE" id="PS50967">
    <property type="entry name" value="HRDC"/>
    <property type="match status" value="1"/>
</dbReference>
<name>A0AAF0JL71_9EURY</name>
<dbReference type="EC" id="5.6.2.4" evidence="16"/>
<dbReference type="InterPro" id="IPR014001">
    <property type="entry name" value="Helicase_ATP-bd"/>
</dbReference>
<dbReference type="Proteomes" id="UP001218895">
    <property type="component" value="Chromosome"/>
</dbReference>
<keyword evidence="7 20" id="KW-0378">Hydrolase</keyword>
<dbReference type="GO" id="GO:0016787">
    <property type="term" value="F:hydrolase activity"/>
    <property type="evidence" value="ECO:0007669"/>
    <property type="project" value="UniProtKB-KW"/>
</dbReference>
<dbReference type="GO" id="GO:0005694">
    <property type="term" value="C:chromosome"/>
    <property type="evidence" value="ECO:0007669"/>
    <property type="project" value="TreeGrafter"/>
</dbReference>
<feature type="domain" description="Helicase C-terminal" evidence="19">
    <location>
        <begin position="228"/>
        <end position="374"/>
    </location>
</feature>
<dbReference type="SUPFAM" id="SSF52540">
    <property type="entry name" value="P-loop containing nucleoside triphosphate hydrolases"/>
    <property type="match status" value="1"/>
</dbReference>
<keyword evidence="21" id="KW-1185">Reference proteome</keyword>
<evidence type="ECO:0000256" key="6">
    <source>
        <dbReference type="ARBA" id="ARBA00022763"/>
    </source>
</evidence>
<keyword evidence="14" id="KW-0413">Isomerase</keyword>